<feature type="compositionally biased region" description="Polar residues" evidence="1">
    <location>
        <begin position="240"/>
        <end position="250"/>
    </location>
</feature>
<dbReference type="EMBL" id="LYBM01000032">
    <property type="protein sequence ID" value="ODA31653.1"/>
    <property type="molecule type" value="Genomic_DNA"/>
</dbReference>
<evidence type="ECO:0000313" key="3">
    <source>
        <dbReference type="EMBL" id="ODA31653.1"/>
    </source>
</evidence>
<keyword evidence="2" id="KW-0812">Transmembrane</keyword>
<keyword evidence="4" id="KW-1185">Reference proteome</keyword>
<evidence type="ECO:0000256" key="2">
    <source>
        <dbReference type="SAM" id="Phobius"/>
    </source>
</evidence>
<feature type="compositionally biased region" description="Acidic residues" evidence="1">
    <location>
        <begin position="385"/>
        <end position="395"/>
    </location>
</feature>
<dbReference type="Proteomes" id="UP000094936">
    <property type="component" value="Unassembled WGS sequence"/>
</dbReference>
<protein>
    <recommendedName>
        <fullName evidence="5">LysM domain-containing protein</fullName>
    </recommendedName>
</protein>
<feature type="compositionally biased region" description="Polar residues" evidence="1">
    <location>
        <begin position="184"/>
        <end position="199"/>
    </location>
</feature>
<sequence>MLAVSDAEFNTGMKRTFTLKKSGFTSKKVRLSSILVLFLLTAFTAHAEIRIIGPNNESFSGSARNTQPTRSANPDRPLVNVPADGSTTLWAIATRYRPDNSVTIYQTLGAIFRLNPTAFENENIHSLIPGSVLRMPSDSEIRREQTESVVLRLNADEARKAAERQALRSPVSNPTPAVTPAQPEPSTTPRTQNVRSSVTPPKPVASPSSSNQTATAPTPNTQPETPAANDAPGNEDKNTSSEVSKVTTDAATEPEAEIKASTTTPPKPDLSSLKNQIDTNDVEVGRLLESNHILKVRLAEVQGELSALKEKLTYDEELTTEIESFLATQRKLREAAEAEAKEDTWEWLANNPAVLIAMGVLPALVIIAIFAVILYRRSRKEAEPVAEPDGFDDLELPAMTADPDLGLGDTDELVLENDGLDLAAVAQQPMIDQAFNNQQGFDNQQQGFDNQQAFDPNAQPQGFDNMPAPDAFPQPDAMAQPDVMQQPDMNVADNLDMAMADPDLAMNPDLNVAASSDDAIGLEDMEKSLDEMAAPAEEAELSPDEALAAMWEQSLTEGDDAVDDIDALLDGAQGGESAPGQEEPAAETNDALFDNVMEGEPEVDLTQDIDLSLDSPEPEAPISQDASDALIDEMMGGGAAPEPEMPISQDASDALIDEMMGETPSPEPEMSLSAVDSDTDSADATDASIGESDALLDELLDNEHIDENGMPLDMAAVDDAGDLSLPEENINLAGDALLDEMLDGNDFDESELVDQSIDANDLLTDVVDTVPEPEQSVDLSETDALLMSWSETMILIHWQSPRLKPTPWMNLKRLRLHQWLIWGKVMLILVLNLRSL</sequence>
<comment type="caution">
    <text evidence="3">The sequence shown here is derived from an EMBL/GenBank/DDBJ whole genome shotgun (WGS) entry which is preliminary data.</text>
</comment>
<feature type="compositionally biased region" description="Polar residues" evidence="1">
    <location>
        <begin position="56"/>
        <end position="72"/>
    </location>
</feature>
<keyword evidence="2" id="KW-1133">Transmembrane helix</keyword>
<dbReference type="STRING" id="1080227.A8L45_16175"/>
<dbReference type="AlphaFoldDB" id="A0A1C3EEK3"/>
<feature type="region of interest" description="Disordered" evidence="1">
    <location>
        <begin position="160"/>
        <end position="275"/>
    </location>
</feature>
<reference evidence="3 4" key="1">
    <citation type="submission" date="2016-05" db="EMBL/GenBank/DDBJ databases">
        <title>Genomic Taxonomy of the Vibrionaceae.</title>
        <authorList>
            <person name="Gomez-Gil B."/>
            <person name="Enciso-Ibarra J."/>
        </authorList>
    </citation>
    <scope>NUCLEOTIDE SEQUENCE [LARGE SCALE GENOMIC DNA]</scope>
    <source>
        <strain evidence="3 4">CAIM 1920</strain>
    </source>
</reference>
<dbReference type="NCBIfam" id="TIGR03505">
    <property type="entry name" value="FimV_core"/>
    <property type="match status" value="1"/>
</dbReference>
<proteinExistence type="predicted"/>
<feature type="compositionally biased region" description="Low complexity" evidence="1">
    <location>
        <begin position="211"/>
        <end position="229"/>
    </location>
</feature>
<dbReference type="OrthoDB" id="5298707at2"/>
<feature type="region of interest" description="Disordered" evidence="1">
    <location>
        <begin position="385"/>
        <end position="411"/>
    </location>
</feature>
<accession>A0A1C3EEK3</accession>
<feature type="compositionally biased region" description="Low complexity" evidence="1">
    <location>
        <begin position="440"/>
        <end position="455"/>
    </location>
</feature>
<organism evidence="3 4">
    <name type="scientific">Veronia pacifica</name>
    <dbReference type="NCBI Taxonomy" id="1080227"/>
    <lineage>
        <taxon>Bacteria</taxon>
        <taxon>Pseudomonadati</taxon>
        <taxon>Pseudomonadota</taxon>
        <taxon>Gammaproteobacteria</taxon>
        <taxon>Vibrionales</taxon>
        <taxon>Vibrionaceae</taxon>
        <taxon>Veronia</taxon>
    </lineage>
</organism>
<gene>
    <name evidence="3" type="ORF">A8L45_16175</name>
</gene>
<dbReference type="InterPro" id="IPR020012">
    <property type="entry name" value="LysM_FimV"/>
</dbReference>
<evidence type="ECO:0008006" key="5">
    <source>
        <dbReference type="Google" id="ProtNLM"/>
    </source>
</evidence>
<evidence type="ECO:0000256" key="1">
    <source>
        <dbReference type="SAM" id="MobiDB-lite"/>
    </source>
</evidence>
<feature type="region of interest" description="Disordered" evidence="1">
    <location>
        <begin position="660"/>
        <end position="685"/>
    </location>
</feature>
<feature type="region of interest" description="Disordered" evidence="1">
    <location>
        <begin position="56"/>
        <end position="80"/>
    </location>
</feature>
<keyword evidence="2" id="KW-0472">Membrane</keyword>
<feature type="transmembrane region" description="Helical" evidence="2">
    <location>
        <begin position="353"/>
        <end position="375"/>
    </location>
</feature>
<feature type="region of interest" description="Disordered" evidence="1">
    <location>
        <begin position="440"/>
        <end position="470"/>
    </location>
</feature>
<evidence type="ECO:0000313" key="4">
    <source>
        <dbReference type="Proteomes" id="UP000094936"/>
    </source>
</evidence>
<name>A0A1C3EEK3_9GAMM</name>